<gene>
    <name evidence="11" type="ORF">SAMN02982917_0274</name>
</gene>
<dbReference type="PROSITE" id="PS50885">
    <property type="entry name" value="HAMP"/>
    <property type="match status" value="1"/>
</dbReference>
<dbReference type="PANTHER" id="PTHR32089">
    <property type="entry name" value="METHYL-ACCEPTING CHEMOTAXIS PROTEIN MCPB"/>
    <property type="match status" value="1"/>
</dbReference>
<dbReference type="InterPro" id="IPR004089">
    <property type="entry name" value="MCPsignal_dom"/>
</dbReference>
<organism evidence="11 12">
    <name type="scientific">Azospirillum oryzae</name>
    <dbReference type="NCBI Taxonomy" id="286727"/>
    <lineage>
        <taxon>Bacteria</taxon>
        <taxon>Pseudomonadati</taxon>
        <taxon>Pseudomonadota</taxon>
        <taxon>Alphaproteobacteria</taxon>
        <taxon>Rhodospirillales</taxon>
        <taxon>Azospirillaceae</taxon>
        <taxon>Azospirillum</taxon>
    </lineage>
</organism>
<keyword evidence="2" id="KW-0997">Cell inner membrane</keyword>
<dbReference type="Pfam" id="PF07238">
    <property type="entry name" value="PilZ"/>
    <property type="match status" value="1"/>
</dbReference>
<keyword evidence="7" id="KW-1133">Transmembrane helix</keyword>
<dbReference type="Gene3D" id="1.10.287.950">
    <property type="entry name" value="Methyl-accepting chemotaxis protein"/>
    <property type="match status" value="1"/>
</dbReference>
<protein>
    <submittedName>
        <fullName evidence="11">Methyl-accepting chemotaxis sensory transducer</fullName>
    </submittedName>
</protein>
<dbReference type="Pfam" id="PF00015">
    <property type="entry name" value="MCPsignal"/>
    <property type="match status" value="1"/>
</dbReference>
<dbReference type="STRING" id="286727.SAMN02982917_0274"/>
<evidence type="ECO:0000256" key="2">
    <source>
        <dbReference type="ARBA" id="ARBA00022519"/>
    </source>
</evidence>
<evidence type="ECO:0000259" key="10">
    <source>
        <dbReference type="PROSITE" id="PS50885"/>
    </source>
</evidence>
<evidence type="ECO:0000256" key="1">
    <source>
        <dbReference type="ARBA" id="ARBA00004429"/>
    </source>
</evidence>
<dbReference type="GO" id="GO:0035438">
    <property type="term" value="F:cyclic-di-GMP binding"/>
    <property type="evidence" value="ECO:0007669"/>
    <property type="project" value="InterPro"/>
</dbReference>
<dbReference type="EMBL" id="FXAK01000010">
    <property type="protein sequence ID" value="SMF91539.1"/>
    <property type="molecule type" value="Genomic_DNA"/>
</dbReference>
<dbReference type="Gene3D" id="2.40.10.220">
    <property type="entry name" value="predicted glycosyltransferase like domains"/>
    <property type="match status" value="1"/>
</dbReference>
<dbReference type="SMART" id="SM00283">
    <property type="entry name" value="MA"/>
    <property type="match status" value="1"/>
</dbReference>
<dbReference type="GO" id="GO:0005886">
    <property type="term" value="C:plasma membrane"/>
    <property type="evidence" value="ECO:0007669"/>
    <property type="project" value="UniProtKB-SubCell"/>
</dbReference>
<feature type="domain" description="T-SNARE coiled-coil homology" evidence="9">
    <location>
        <begin position="479"/>
        <end position="541"/>
    </location>
</feature>
<feature type="transmembrane region" description="Helical" evidence="7">
    <location>
        <begin position="213"/>
        <end position="236"/>
    </location>
</feature>
<evidence type="ECO:0000313" key="12">
    <source>
        <dbReference type="Proteomes" id="UP000192936"/>
    </source>
</evidence>
<dbReference type="CDD" id="cd06225">
    <property type="entry name" value="HAMP"/>
    <property type="match status" value="1"/>
</dbReference>
<dbReference type="PROSITE" id="PS50192">
    <property type="entry name" value="T_SNARE"/>
    <property type="match status" value="1"/>
</dbReference>
<name>A0A1X7HT22_9PROT</name>
<keyword evidence="7" id="KW-0472">Membrane</keyword>
<dbReference type="SMART" id="SM00304">
    <property type="entry name" value="HAMP"/>
    <property type="match status" value="1"/>
</dbReference>
<feature type="coiled-coil region" evidence="6">
    <location>
        <begin position="289"/>
        <end position="316"/>
    </location>
</feature>
<proteinExistence type="inferred from homology"/>
<evidence type="ECO:0000259" key="8">
    <source>
        <dbReference type="PROSITE" id="PS50111"/>
    </source>
</evidence>
<dbReference type="Pfam" id="PF00672">
    <property type="entry name" value="HAMP"/>
    <property type="match status" value="1"/>
</dbReference>
<comment type="subcellular location">
    <subcellularLocation>
        <location evidence="1">Cell inner membrane</location>
        <topology evidence="1">Multi-pass membrane protein</topology>
    </subcellularLocation>
</comment>
<keyword evidence="3 5" id="KW-0807">Transducer</keyword>
<dbReference type="GO" id="GO:0004888">
    <property type="term" value="F:transmembrane signaling receptor activity"/>
    <property type="evidence" value="ECO:0007669"/>
    <property type="project" value="InterPro"/>
</dbReference>
<dbReference type="InterPro" id="IPR004090">
    <property type="entry name" value="Chemotax_Me-accpt_rcpt"/>
</dbReference>
<accession>A0A1X7HT22</accession>
<feature type="domain" description="HAMP" evidence="10">
    <location>
        <begin position="233"/>
        <end position="286"/>
    </location>
</feature>
<keyword evidence="2" id="KW-1003">Cell membrane</keyword>
<dbReference type="PROSITE" id="PS50111">
    <property type="entry name" value="CHEMOTAXIS_TRANSDUC_2"/>
    <property type="match status" value="1"/>
</dbReference>
<dbReference type="GO" id="GO:0006935">
    <property type="term" value="P:chemotaxis"/>
    <property type="evidence" value="ECO:0007669"/>
    <property type="project" value="InterPro"/>
</dbReference>
<dbReference type="InterPro" id="IPR000727">
    <property type="entry name" value="T_SNARE_dom"/>
</dbReference>
<dbReference type="RefSeq" id="WP_244561067.1">
    <property type="nucleotide sequence ID" value="NZ_FXAK01000010.1"/>
</dbReference>
<dbReference type="PRINTS" id="PR00260">
    <property type="entry name" value="CHEMTRNSDUCR"/>
</dbReference>
<dbReference type="Gene3D" id="6.10.340.10">
    <property type="match status" value="1"/>
</dbReference>
<evidence type="ECO:0000256" key="7">
    <source>
        <dbReference type="SAM" id="Phobius"/>
    </source>
</evidence>
<evidence type="ECO:0000256" key="5">
    <source>
        <dbReference type="PROSITE-ProRule" id="PRU00284"/>
    </source>
</evidence>
<evidence type="ECO:0000256" key="6">
    <source>
        <dbReference type="SAM" id="Coils"/>
    </source>
</evidence>
<evidence type="ECO:0000259" key="9">
    <source>
        <dbReference type="PROSITE" id="PS50192"/>
    </source>
</evidence>
<sequence length="693" mass="73087">MIAAGNILHVISIRAKVVAVAVFVFAAVGLSSVLTMRDMGRQTDRLSDVQRETHDVVGSVIPLVSLVGEIRFDVVQTQQWLTDVSATRGLDGMNDGPEKAADYARRFAEHTARAAELARALKLPQVVAEIERTNKAFGPYYEMGRRMAQAYVDGGPAAGNPIMGQFDQVADAMGDSLEALGASVVAVSSDRLKELTAGIEAVRDTADGLRWTLIGAGLAILLMAAACVVFLEAAMIRPMERLRRAMVALAGGNLDVEIGLTERRDEIGHMADTVRVFQEGAQENARLRAAQEETRRRGEEERRQALESMAEKVERETRVAVDHVAERTSRMSSNAGAMAESAVQVSDNAQNVAAAAQQALSNAETVAAATEELSAAIGDIGMQVSAATRVTGRAVERAGLARSTIERLSASVERIGAVARLIGDIASQTNLLALNATIEAARAGEAGRGFAVVANEVKNLASQTARSTEEIGSLIAEVESVTASAVGAVGEVSDTIDEVAGISSSIAAAVEEQAAATQEIARSVSQTSDAAKEVSVRIRRVSAEADATQSRAGEVRTVAVDVAGGIDSLRNVLIRVVRTATTDVDRRQRPRFALSVGCVLEGAGAAPMRATVANLSAGGAMLTGVPDQMIGGVSGRTLSLRIDGVTRPLTARIKSSEHDRLHVKFDLSDADQEVFDREVERLTHGLTPMAAVA</sequence>
<dbReference type="InterPro" id="IPR009875">
    <property type="entry name" value="PilZ_domain"/>
</dbReference>
<dbReference type="GO" id="GO:0007165">
    <property type="term" value="P:signal transduction"/>
    <property type="evidence" value="ECO:0007669"/>
    <property type="project" value="UniProtKB-KW"/>
</dbReference>
<reference evidence="11 12" key="1">
    <citation type="submission" date="2017-04" db="EMBL/GenBank/DDBJ databases">
        <authorList>
            <person name="Afonso C.L."/>
            <person name="Miller P.J."/>
            <person name="Scott M.A."/>
            <person name="Spackman E."/>
            <person name="Goraichik I."/>
            <person name="Dimitrov K.M."/>
            <person name="Suarez D.L."/>
            <person name="Swayne D.E."/>
        </authorList>
    </citation>
    <scope>NUCLEOTIDE SEQUENCE [LARGE SCALE GENOMIC DNA]</scope>
    <source>
        <strain evidence="11 12">A2P</strain>
    </source>
</reference>
<dbReference type="Proteomes" id="UP000192936">
    <property type="component" value="Unassembled WGS sequence"/>
</dbReference>
<dbReference type="PANTHER" id="PTHR32089:SF112">
    <property type="entry name" value="LYSOZYME-LIKE PROTEIN-RELATED"/>
    <property type="match status" value="1"/>
</dbReference>
<dbReference type="SUPFAM" id="SSF141371">
    <property type="entry name" value="PilZ domain-like"/>
    <property type="match status" value="1"/>
</dbReference>
<dbReference type="AlphaFoldDB" id="A0A1X7HT22"/>
<comment type="similarity">
    <text evidence="4">Belongs to the methyl-accepting chemotaxis (MCP) protein family.</text>
</comment>
<evidence type="ECO:0000256" key="3">
    <source>
        <dbReference type="ARBA" id="ARBA00023224"/>
    </source>
</evidence>
<keyword evidence="7" id="KW-0812">Transmembrane</keyword>
<dbReference type="InterPro" id="IPR003660">
    <property type="entry name" value="HAMP_dom"/>
</dbReference>
<feature type="domain" description="Methyl-accepting transducer" evidence="8">
    <location>
        <begin position="313"/>
        <end position="549"/>
    </location>
</feature>
<keyword evidence="6" id="KW-0175">Coiled coil</keyword>
<dbReference type="SUPFAM" id="SSF58104">
    <property type="entry name" value="Methyl-accepting chemotaxis protein (MCP) signaling domain"/>
    <property type="match status" value="1"/>
</dbReference>
<evidence type="ECO:0000256" key="4">
    <source>
        <dbReference type="ARBA" id="ARBA00029447"/>
    </source>
</evidence>
<feature type="transmembrane region" description="Helical" evidence="7">
    <location>
        <begin position="17"/>
        <end position="36"/>
    </location>
</feature>
<evidence type="ECO:0000313" key="11">
    <source>
        <dbReference type="EMBL" id="SMF91539.1"/>
    </source>
</evidence>